<keyword evidence="6" id="KW-0282">Flagellum</keyword>
<dbReference type="GO" id="GO:0071973">
    <property type="term" value="P:bacterial-type flagellum-dependent cell motility"/>
    <property type="evidence" value="ECO:0007669"/>
    <property type="project" value="InterPro"/>
</dbReference>
<dbReference type="PANTHER" id="PTHR34653:SF1">
    <property type="entry name" value="FLAGELLAR HOOK-BASAL BODY COMPLEX PROTEIN FLIE"/>
    <property type="match status" value="1"/>
</dbReference>
<dbReference type="PANTHER" id="PTHR34653">
    <property type="match status" value="1"/>
</dbReference>
<sequence length="118" mass="11943">MPMSAISAVSAAGVQLPHGAVTGSTYIPGVAGIGSVGTSQVPTAQGTAFGEILTGAVTGLQSRQDRSSNLAVRAVTGDLDDVHDYTVAASEAKVALELTVAVRNKAVEAFNEVMRMQA</sequence>
<dbReference type="InterPro" id="IPR001624">
    <property type="entry name" value="FliE"/>
</dbReference>
<dbReference type="HAMAP" id="MF_00724">
    <property type="entry name" value="FliE"/>
    <property type="match status" value="1"/>
</dbReference>
<accession>A0AAU7DWB5</accession>
<dbReference type="PRINTS" id="PR01006">
    <property type="entry name" value="FLGHOOKFLIE"/>
</dbReference>
<comment type="similarity">
    <text evidence="2 4">Belongs to the FliE family.</text>
</comment>
<evidence type="ECO:0000256" key="3">
    <source>
        <dbReference type="ARBA" id="ARBA00023143"/>
    </source>
</evidence>
<evidence type="ECO:0000256" key="4">
    <source>
        <dbReference type="HAMAP-Rule" id="MF_00724"/>
    </source>
</evidence>
<proteinExistence type="inferred from homology"/>
<gene>
    <name evidence="4 6" type="primary">fliE</name>
    <name evidence="6" type="ORF">V5R04_02585</name>
</gene>
<dbReference type="GO" id="GO:0005198">
    <property type="term" value="F:structural molecule activity"/>
    <property type="evidence" value="ECO:0007669"/>
    <property type="project" value="UniProtKB-UniRule"/>
</dbReference>
<dbReference type="NCBIfam" id="TIGR00205">
    <property type="entry name" value="fliE"/>
    <property type="match status" value="1"/>
</dbReference>
<reference evidence="6" key="1">
    <citation type="submission" date="2024-02" db="EMBL/GenBank/DDBJ databases">
        <title>Tomenella chthoni gen. nov. sp. nov., a member of the family Jonesiaceae isolated from bat guano.</title>
        <authorList>
            <person name="Miller S.L."/>
            <person name="King J."/>
            <person name="Sankaranarayanan K."/>
            <person name="Lawson P.A."/>
        </authorList>
    </citation>
    <scope>NUCLEOTIDE SEQUENCE</scope>
    <source>
        <strain evidence="6">BS-20</strain>
    </source>
</reference>
<evidence type="ECO:0000256" key="1">
    <source>
        <dbReference type="ARBA" id="ARBA00004117"/>
    </source>
</evidence>
<dbReference type="EMBL" id="CP146203">
    <property type="protein sequence ID" value="XBH22133.1"/>
    <property type="molecule type" value="Genomic_DNA"/>
</dbReference>
<comment type="subcellular location">
    <subcellularLocation>
        <location evidence="1 4">Bacterial flagellum basal body</location>
    </subcellularLocation>
</comment>
<keyword evidence="3 4" id="KW-0975">Bacterial flagellum</keyword>
<keyword evidence="6" id="KW-0966">Cell projection</keyword>
<protein>
    <recommendedName>
        <fullName evidence="4 5">Flagellar hook-basal body complex protein FliE</fullName>
    </recommendedName>
</protein>
<name>A0AAU7DWB5_9MICO</name>
<dbReference type="Pfam" id="PF02049">
    <property type="entry name" value="FliE"/>
    <property type="match status" value="1"/>
</dbReference>
<evidence type="ECO:0000256" key="2">
    <source>
        <dbReference type="ARBA" id="ARBA00009272"/>
    </source>
</evidence>
<dbReference type="GO" id="GO:0009425">
    <property type="term" value="C:bacterial-type flagellum basal body"/>
    <property type="evidence" value="ECO:0007669"/>
    <property type="project" value="UniProtKB-SubCell"/>
</dbReference>
<evidence type="ECO:0000256" key="5">
    <source>
        <dbReference type="NCBIfam" id="TIGR00205"/>
    </source>
</evidence>
<dbReference type="AlphaFoldDB" id="A0AAU7DWB5"/>
<evidence type="ECO:0000313" key="6">
    <source>
        <dbReference type="EMBL" id="XBH22133.1"/>
    </source>
</evidence>
<keyword evidence="6" id="KW-0969">Cilium</keyword>
<dbReference type="GO" id="GO:0003774">
    <property type="term" value="F:cytoskeletal motor activity"/>
    <property type="evidence" value="ECO:0007669"/>
    <property type="project" value="InterPro"/>
</dbReference>
<organism evidence="6">
    <name type="scientific">Jonesiaceae bacterium BS-20</name>
    <dbReference type="NCBI Taxonomy" id="3120821"/>
    <lineage>
        <taxon>Bacteria</taxon>
        <taxon>Bacillati</taxon>
        <taxon>Actinomycetota</taxon>
        <taxon>Actinomycetes</taxon>
        <taxon>Micrococcales</taxon>
        <taxon>Jonesiaceae</taxon>
    </lineage>
</organism>